<dbReference type="AlphaFoldDB" id="A0A6A5GY50"/>
<dbReference type="RefSeq" id="XP_003098736.2">
    <property type="nucleotide sequence ID" value="XM_003098688.2"/>
</dbReference>
<sequence length="120" mass="13501">MSTTSSTTTCPACHEKRVKSRFSWRAILWAIFCFPCGIYCCLRRKTYYCSQCECDVVKRTETRQIAPRGSQSLGYNYRLYESTKIGLPASFSAYRNPAMSTTSSTDSTVSTTLSTAKIVQ</sequence>
<keyword evidence="2" id="KW-0812">Transmembrane</keyword>
<feature type="transmembrane region" description="Helical" evidence="2">
    <location>
        <begin position="22"/>
        <end position="42"/>
    </location>
</feature>
<gene>
    <name evidence="3" type="ORF">GCK72_015981</name>
</gene>
<keyword evidence="2" id="KW-0472">Membrane</keyword>
<evidence type="ECO:0000313" key="4">
    <source>
        <dbReference type="Proteomes" id="UP000483820"/>
    </source>
</evidence>
<evidence type="ECO:0000256" key="2">
    <source>
        <dbReference type="SAM" id="Phobius"/>
    </source>
</evidence>
<evidence type="ECO:0000256" key="1">
    <source>
        <dbReference type="SAM" id="MobiDB-lite"/>
    </source>
</evidence>
<evidence type="ECO:0000313" key="3">
    <source>
        <dbReference type="EMBL" id="KAF1759514.1"/>
    </source>
</evidence>
<dbReference type="KEGG" id="crq:GCK72_015981"/>
<organism evidence="3 4">
    <name type="scientific">Caenorhabditis remanei</name>
    <name type="common">Caenorhabditis vulgaris</name>
    <dbReference type="NCBI Taxonomy" id="31234"/>
    <lineage>
        <taxon>Eukaryota</taxon>
        <taxon>Metazoa</taxon>
        <taxon>Ecdysozoa</taxon>
        <taxon>Nematoda</taxon>
        <taxon>Chromadorea</taxon>
        <taxon>Rhabditida</taxon>
        <taxon>Rhabditina</taxon>
        <taxon>Rhabditomorpha</taxon>
        <taxon>Rhabditoidea</taxon>
        <taxon>Rhabditidae</taxon>
        <taxon>Peloderinae</taxon>
        <taxon>Caenorhabditis</taxon>
    </lineage>
</organism>
<feature type="region of interest" description="Disordered" evidence="1">
    <location>
        <begin position="101"/>
        <end position="120"/>
    </location>
</feature>
<name>A0A6A5GY50_CAERE</name>
<dbReference type="Proteomes" id="UP000483820">
    <property type="component" value="Chromosome IV"/>
</dbReference>
<comment type="caution">
    <text evidence="3">The sequence shown here is derived from an EMBL/GenBank/DDBJ whole genome shotgun (WGS) entry which is preliminary data.</text>
</comment>
<dbReference type="Pfam" id="PF10164">
    <property type="entry name" value="BRI3"/>
    <property type="match status" value="1"/>
</dbReference>
<reference evidence="3 4" key="1">
    <citation type="submission" date="2019-12" db="EMBL/GenBank/DDBJ databases">
        <title>Chromosome-level assembly of the Caenorhabditis remanei genome.</title>
        <authorList>
            <person name="Teterina A.A."/>
            <person name="Willis J.H."/>
            <person name="Phillips P.C."/>
        </authorList>
    </citation>
    <scope>NUCLEOTIDE SEQUENCE [LARGE SCALE GENOMIC DNA]</scope>
    <source>
        <strain evidence="3 4">PX506</strain>
        <tissue evidence="3">Whole organism</tissue>
    </source>
</reference>
<dbReference type="GeneID" id="9816362"/>
<dbReference type="CTD" id="9816362"/>
<accession>A0A6A5GY50</accession>
<dbReference type="EMBL" id="WUAV01000004">
    <property type="protein sequence ID" value="KAF1759514.1"/>
    <property type="molecule type" value="Genomic_DNA"/>
</dbReference>
<proteinExistence type="predicted"/>
<keyword evidence="2" id="KW-1133">Transmembrane helix</keyword>
<dbReference type="InterPro" id="IPR019317">
    <property type="entry name" value="BRI3"/>
</dbReference>
<protein>
    <submittedName>
        <fullName evidence="3">Uncharacterized protein</fullName>
    </submittedName>
</protein>